<dbReference type="InterPro" id="IPR015943">
    <property type="entry name" value="WD40/YVTN_repeat-like_dom_sf"/>
</dbReference>
<evidence type="ECO:0000256" key="3">
    <source>
        <dbReference type="PROSITE-ProRule" id="PRU00221"/>
    </source>
</evidence>
<dbReference type="SUPFAM" id="SSF50978">
    <property type="entry name" value="WD40 repeat-like"/>
    <property type="match status" value="1"/>
</dbReference>
<keyword evidence="2" id="KW-0677">Repeat</keyword>
<dbReference type="SUPFAM" id="SSF52540">
    <property type="entry name" value="P-loop containing nucleoside triphosphate hydrolases"/>
    <property type="match status" value="1"/>
</dbReference>
<dbReference type="InterPro" id="IPR027417">
    <property type="entry name" value="P-loop_NTPase"/>
</dbReference>
<keyword evidence="1 3" id="KW-0853">WD repeat</keyword>
<dbReference type="Gene3D" id="2.130.10.10">
    <property type="entry name" value="YVTN repeat-like/Quinoprotein amine dehydrogenase"/>
    <property type="match status" value="6"/>
</dbReference>
<evidence type="ECO:0000256" key="4">
    <source>
        <dbReference type="SAM" id="MobiDB-lite"/>
    </source>
</evidence>
<dbReference type="InterPro" id="IPR020472">
    <property type="entry name" value="WD40_PAC1"/>
</dbReference>
<feature type="repeat" description="WD" evidence="3">
    <location>
        <begin position="1434"/>
        <end position="1475"/>
    </location>
</feature>
<feature type="repeat" description="WD" evidence="3">
    <location>
        <begin position="1477"/>
        <end position="1510"/>
    </location>
</feature>
<proteinExistence type="predicted"/>
<feature type="repeat" description="WD" evidence="3">
    <location>
        <begin position="1392"/>
        <end position="1433"/>
    </location>
</feature>
<gene>
    <name evidence="6" type="ORF">MVEN_01402500</name>
</gene>
<dbReference type="PROSITE" id="PS50294">
    <property type="entry name" value="WD_REPEATS_REGION"/>
    <property type="match status" value="8"/>
</dbReference>
<comment type="caution">
    <text evidence="6">The sequence shown here is derived from an EMBL/GenBank/DDBJ whole genome shotgun (WGS) entry which is preliminary data.</text>
</comment>
<dbReference type="InterPro" id="IPR035892">
    <property type="entry name" value="C2_domain_sf"/>
</dbReference>
<sequence>MSLYLLSVKGAHGIQWNPGRLHGNQPNVYVKIYVDGEKVARTRTAKRTMTPKWDGNVPISSGKPTAAISLKLFHDATVLKDPCLGTIDIQLDALLSLCAAKTNSDANLQLVAVEGTSKGKPSAKLSVKVHNVTPAHVKSAIEVAENDVAVGELGNAQIRAGKFAAGLKEVTAKLDIIIKIGDGVSEINPYAKAAWKLLTFVYETVKTQQAMDDKTLQLVQNMVNVYSFVEDVESLPQQIKRLENVVVEITRQTLECAIFLREYTGQGFGGRLIRNTWSNTSQKIDGLSSALSELKDAFDRGLAFQNIFFSVAIKANTDYLAQSDKLKSLNPLELDASQRTTCLPGTRQDILAAITDWLTTPVDSTNVLWLHGVAGAGKSTVSTTISQYCRDLCRLGAFLFFDRNNPAGNSPGGVIRTIAYWMAMSNAHIRAAISGALTRDAALGTAPISIQFRRLLLEPLNAASDDILGPITVIIDALDECGNPESRESLVSLIVDEFQKLPPNFRFFITSRPESDIAGRFRRCSHITEMQLNITTETTRHDIVAYVHERMENIRQFKQSLEPEWPGQHVVETLAEYSGGLFIWASTACKFIRSFDPKKRLAIILAAGVSNDLDELYTIALQNSAEWTDTGFAQDAHSVLGAVVLSQMPLTDHTIDKLLQFEEGRAAEVLEYLGCVLQWSRGQAALILHASFSDYLIDPSRSGHTAWSVNSKVQSRSLVLGCLRILNSQLQFNICRLEDSCILNVEVPDLFKRIEAHVPTELKYASSFWAHHLGDAGFEEEILAELKDLINIRFFYWLEVLSFLNQVPTAIQSLPIIRRYVPQTETAFQNLLQDATRFLGGFSPVISQSVPHIYISALPFAPRESLVPQTIRPILSPDIRLYRATWGQLVQPSKNGKKIASGSQDYTVRIWDSETGDVIICNGHNDAVNDVAFSPNGEQIISGGHDGLRFWDSMTGTLLNTLVGGGWTISVAVSPNGKQLASGSLYCNEVHLWDLTTGAMAVALKGHTDSIHSVVFSSDGRRIASGSWDHTVRVWDTESRTLLTGPFKGHTDHISSVAFSPDGKLIVSGSQDQTLRVWDSETGDVFAGPWEGGGWITSVAFSPDATRIIAGCSNSKVQIWDLRTGSAIAGSFEHLNWITTVAFSPDGKRIVSGSWDQTIRVWDAEISNPNTEQASCHSTTTTSNSVLFISVSPDGQHIASASHDGAVQVMDSKTGVLVTGPLKHDTNAVFCVSFSPNGNRIVYGGRDGKLEVWDYKTGLASVKSFTALGDTAASNEDELATPSIEDNDSTTFSSSSASSLSSIKSASSSKPAIFSSAFSPDGHTIVAGFSGGTIKVLNCETGDVVAHLSGEHTNHVFGVSFSPDGKQIASCSADRTIRIWDAETGVMVVGPILGHTSSVYSIAFSPDGKYLASGSLDYSVRIWDSKTGLAVSKPFEHTDGVRSAGFSPDGTRVVSGSWDMTVWVWELKTGTVIAGPFEGHTNRVDSVAFFPSGKKIISASADTSIRIWEVWNAISLPWTCLTPISLNQTSGGVIHGSQTDGS</sequence>
<feature type="repeat" description="WD" evidence="3">
    <location>
        <begin position="1131"/>
        <end position="1163"/>
    </location>
</feature>
<evidence type="ECO:0000313" key="7">
    <source>
        <dbReference type="Proteomes" id="UP000620124"/>
    </source>
</evidence>
<feature type="repeat" description="WD" evidence="3">
    <location>
        <begin position="1349"/>
        <end position="1390"/>
    </location>
</feature>
<dbReference type="SMART" id="SM00320">
    <property type="entry name" value="WD40"/>
    <property type="match status" value="14"/>
</dbReference>
<dbReference type="InterPro" id="IPR001680">
    <property type="entry name" value="WD40_rpt"/>
</dbReference>
<evidence type="ECO:0000256" key="2">
    <source>
        <dbReference type="ARBA" id="ARBA00022737"/>
    </source>
</evidence>
<dbReference type="InterPro" id="IPR056884">
    <property type="entry name" value="NPHP3-like_N"/>
</dbReference>
<feature type="repeat" description="WD" evidence="3">
    <location>
        <begin position="893"/>
        <end position="921"/>
    </location>
</feature>
<keyword evidence="7" id="KW-1185">Reference proteome</keyword>
<reference evidence="6" key="1">
    <citation type="submission" date="2020-05" db="EMBL/GenBank/DDBJ databases">
        <title>Mycena genomes resolve the evolution of fungal bioluminescence.</title>
        <authorList>
            <person name="Tsai I.J."/>
        </authorList>
    </citation>
    <scope>NUCLEOTIDE SEQUENCE</scope>
    <source>
        <strain evidence="6">CCC161011</strain>
    </source>
</reference>
<feature type="repeat" description="WD" evidence="3">
    <location>
        <begin position="1004"/>
        <end position="1045"/>
    </location>
</feature>
<dbReference type="PRINTS" id="PR00320">
    <property type="entry name" value="GPROTEINBRPT"/>
</dbReference>
<feature type="repeat" description="WD" evidence="3">
    <location>
        <begin position="1096"/>
        <end position="1130"/>
    </location>
</feature>
<evidence type="ECO:0000259" key="5">
    <source>
        <dbReference type="PROSITE" id="PS50004"/>
    </source>
</evidence>
<feature type="repeat" description="WD" evidence="3">
    <location>
        <begin position="1222"/>
        <end position="1263"/>
    </location>
</feature>
<dbReference type="CDD" id="cd00030">
    <property type="entry name" value="C2"/>
    <property type="match status" value="1"/>
</dbReference>
<evidence type="ECO:0000256" key="1">
    <source>
        <dbReference type="ARBA" id="ARBA00022574"/>
    </source>
</evidence>
<dbReference type="InterPro" id="IPR019775">
    <property type="entry name" value="WD40_repeat_CS"/>
</dbReference>
<feature type="repeat" description="WD" evidence="3">
    <location>
        <begin position="921"/>
        <end position="947"/>
    </location>
</feature>
<dbReference type="CDD" id="cd00200">
    <property type="entry name" value="WD40"/>
    <property type="match status" value="3"/>
</dbReference>
<dbReference type="Pfam" id="PF00400">
    <property type="entry name" value="WD40"/>
    <property type="match status" value="14"/>
</dbReference>
<dbReference type="Pfam" id="PF24883">
    <property type="entry name" value="NPHP3_N"/>
    <property type="match status" value="1"/>
</dbReference>
<dbReference type="PROSITE" id="PS00678">
    <property type="entry name" value="WD_REPEATS_1"/>
    <property type="match status" value="8"/>
</dbReference>
<dbReference type="InterPro" id="IPR011047">
    <property type="entry name" value="Quinoprotein_ADH-like_sf"/>
</dbReference>
<dbReference type="Proteomes" id="UP000620124">
    <property type="component" value="Unassembled WGS sequence"/>
</dbReference>
<feature type="domain" description="C2" evidence="5">
    <location>
        <begin position="1"/>
        <end position="105"/>
    </location>
</feature>
<dbReference type="PROSITE" id="PS50082">
    <property type="entry name" value="WD_REPEATS_2"/>
    <property type="match status" value="11"/>
</dbReference>
<dbReference type="OrthoDB" id="163438at2759"/>
<dbReference type="EMBL" id="JACAZI010000011">
    <property type="protein sequence ID" value="KAF7348825.1"/>
    <property type="molecule type" value="Genomic_DNA"/>
</dbReference>
<evidence type="ECO:0000313" key="6">
    <source>
        <dbReference type="EMBL" id="KAF7348825.1"/>
    </source>
</evidence>
<organism evidence="6 7">
    <name type="scientific">Mycena venus</name>
    <dbReference type="NCBI Taxonomy" id="2733690"/>
    <lineage>
        <taxon>Eukaryota</taxon>
        <taxon>Fungi</taxon>
        <taxon>Dikarya</taxon>
        <taxon>Basidiomycota</taxon>
        <taxon>Agaricomycotina</taxon>
        <taxon>Agaricomycetes</taxon>
        <taxon>Agaricomycetidae</taxon>
        <taxon>Agaricales</taxon>
        <taxon>Marasmiineae</taxon>
        <taxon>Mycenaceae</taxon>
        <taxon>Mycena</taxon>
    </lineage>
</organism>
<dbReference type="PROSITE" id="PS50004">
    <property type="entry name" value="C2"/>
    <property type="match status" value="1"/>
</dbReference>
<name>A0A8H6XV89_9AGAR</name>
<accession>A0A8H6XV89</accession>
<dbReference type="PANTHER" id="PTHR19879">
    <property type="entry name" value="TRANSCRIPTION INITIATION FACTOR TFIID"/>
    <property type="match status" value="1"/>
</dbReference>
<dbReference type="Pfam" id="PF00168">
    <property type="entry name" value="C2"/>
    <property type="match status" value="1"/>
</dbReference>
<feature type="region of interest" description="Disordered" evidence="4">
    <location>
        <begin position="1276"/>
        <end position="1295"/>
    </location>
</feature>
<dbReference type="InterPro" id="IPR036322">
    <property type="entry name" value="WD40_repeat_dom_sf"/>
</dbReference>
<dbReference type="PANTHER" id="PTHR19879:SF9">
    <property type="entry name" value="TRANSCRIPTION INITIATION FACTOR TFIID SUBUNIT 5"/>
    <property type="match status" value="1"/>
</dbReference>
<dbReference type="SUPFAM" id="SSF49562">
    <property type="entry name" value="C2 domain (Calcium/lipid-binding domain, CaLB)"/>
    <property type="match status" value="1"/>
</dbReference>
<feature type="repeat" description="WD" evidence="3">
    <location>
        <begin position="1047"/>
        <end position="1088"/>
    </location>
</feature>
<protein>
    <submittedName>
        <fullName evidence="6">WD40 repeat-like protein</fullName>
    </submittedName>
</protein>
<dbReference type="SUPFAM" id="SSF50998">
    <property type="entry name" value="Quinoprotein alcohol dehydrogenase-like"/>
    <property type="match status" value="1"/>
</dbReference>
<dbReference type="InterPro" id="IPR000008">
    <property type="entry name" value="C2_dom"/>
</dbReference>
<dbReference type="Gene3D" id="2.60.40.150">
    <property type="entry name" value="C2 domain"/>
    <property type="match status" value="1"/>
</dbReference>